<keyword evidence="5 7" id="KW-0418">Kinase</keyword>
<dbReference type="CDD" id="cd02022">
    <property type="entry name" value="DPCK"/>
    <property type="match status" value="1"/>
</dbReference>
<dbReference type="PANTHER" id="PTHR10695">
    <property type="entry name" value="DEPHOSPHO-COA KINASE-RELATED"/>
    <property type="match status" value="1"/>
</dbReference>
<keyword evidence="5" id="KW-0963">Cytoplasm</keyword>
<evidence type="ECO:0000256" key="1">
    <source>
        <dbReference type="ARBA" id="ARBA00009018"/>
    </source>
</evidence>
<sequence length="197" mass="22331">MKIVGLTGGIGSGKTTVAKMFQELGVPLYIADDRAKVLMNTSKIIRRKLIHLFGEEAYKDNELNRPFLASKIFENANLLKQMNAIVHPKVGADFLRWKEKQTAVYVLKEAAIIFENNMASQYDLIITVVADLDQRIARVINRDNTTEAKVLAIVNNQLSDDEKAKQSDFVIINHDLEQTKVQVLKIHQQLLKTIDKK</sequence>
<dbReference type="EC" id="2.7.1.24" evidence="5 6"/>
<dbReference type="PANTHER" id="PTHR10695:SF46">
    <property type="entry name" value="BIFUNCTIONAL COENZYME A SYNTHASE-RELATED"/>
    <property type="match status" value="1"/>
</dbReference>
<evidence type="ECO:0000313" key="8">
    <source>
        <dbReference type="Proteomes" id="UP000289792"/>
    </source>
</evidence>
<name>A0A4V1LN40_9FLAO</name>
<dbReference type="InterPro" id="IPR001977">
    <property type="entry name" value="Depp_CoAkinase"/>
</dbReference>
<keyword evidence="4 5" id="KW-0173">Coenzyme A biosynthesis</keyword>
<comment type="caution">
    <text evidence="7">The sequence shown here is derived from an EMBL/GenBank/DDBJ whole genome shotgun (WGS) entry which is preliminary data.</text>
</comment>
<dbReference type="Pfam" id="PF01121">
    <property type="entry name" value="CoaE"/>
    <property type="match status" value="1"/>
</dbReference>
<keyword evidence="5 7" id="KW-0808">Transferase</keyword>
<dbReference type="SUPFAM" id="SSF52540">
    <property type="entry name" value="P-loop containing nucleoside triphosphate hydrolases"/>
    <property type="match status" value="1"/>
</dbReference>
<dbReference type="GO" id="GO:0005737">
    <property type="term" value="C:cytoplasm"/>
    <property type="evidence" value="ECO:0007669"/>
    <property type="project" value="UniProtKB-SubCell"/>
</dbReference>
<dbReference type="EMBL" id="SDDZ01000003">
    <property type="protein sequence ID" value="RXJ50756.1"/>
    <property type="molecule type" value="Genomic_DNA"/>
</dbReference>
<reference evidence="7 8" key="1">
    <citation type="submission" date="2019-01" db="EMBL/GenBank/DDBJ databases">
        <title>Genome sequence of the Antarctic species Gelidibacter gilvus ACAM 158(T).</title>
        <authorList>
            <person name="Bowman J.P."/>
        </authorList>
    </citation>
    <scope>NUCLEOTIDE SEQUENCE [LARGE SCALE GENOMIC DNA]</scope>
    <source>
        <strain evidence="7 8">IC158</strain>
    </source>
</reference>
<protein>
    <recommendedName>
        <fullName evidence="5 6">Dephospho-CoA kinase</fullName>
        <ecNumber evidence="5 6">2.7.1.24</ecNumber>
    </recommendedName>
    <alternativeName>
        <fullName evidence="5">Dephosphocoenzyme A kinase</fullName>
    </alternativeName>
</protein>
<dbReference type="Gene3D" id="3.40.50.300">
    <property type="entry name" value="P-loop containing nucleotide triphosphate hydrolases"/>
    <property type="match status" value="1"/>
</dbReference>
<evidence type="ECO:0000313" key="7">
    <source>
        <dbReference type="EMBL" id="RXJ50756.1"/>
    </source>
</evidence>
<comment type="function">
    <text evidence="5">Catalyzes the phosphorylation of the 3'-hydroxyl group of dephosphocoenzyme A to form coenzyme A.</text>
</comment>
<organism evidence="7 8">
    <name type="scientific">Gelidibacter gilvus</name>
    <dbReference type="NCBI Taxonomy" id="59602"/>
    <lineage>
        <taxon>Bacteria</taxon>
        <taxon>Pseudomonadati</taxon>
        <taxon>Bacteroidota</taxon>
        <taxon>Flavobacteriia</taxon>
        <taxon>Flavobacteriales</taxon>
        <taxon>Flavobacteriaceae</taxon>
        <taxon>Gelidibacter</taxon>
    </lineage>
</organism>
<dbReference type="RefSeq" id="WP_129016872.1">
    <property type="nucleotide sequence ID" value="NZ_SDDZ01000003.1"/>
</dbReference>
<dbReference type="HAMAP" id="MF_00376">
    <property type="entry name" value="Dephospho_CoA_kinase"/>
    <property type="match status" value="1"/>
</dbReference>
<dbReference type="OrthoDB" id="9812943at2"/>
<keyword evidence="2 5" id="KW-0547">Nucleotide-binding</keyword>
<comment type="pathway">
    <text evidence="5">Cofactor biosynthesis; coenzyme A biosynthesis; CoA from (R)-pantothenate: step 5/5.</text>
</comment>
<dbReference type="Proteomes" id="UP000289792">
    <property type="component" value="Unassembled WGS sequence"/>
</dbReference>
<keyword evidence="3 5" id="KW-0067">ATP-binding</keyword>
<evidence type="ECO:0000256" key="2">
    <source>
        <dbReference type="ARBA" id="ARBA00022741"/>
    </source>
</evidence>
<comment type="catalytic activity">
    <reaction evidence="5">
        <text>3'-dephospho-CoA + ATP = ADP + CoA + H(+)</text>
        <dbReference type="Rhea" id="RHEA:18245"/>
        <dbReference type="ChEBI" id="CHEBI:15378"/>
        <dbReference type="ChEBI" id="CHEBI:30616"/>
        <dbReference type="ChEBI" id="CHEBI:57287"/>
        <dbReference type="ChEBI" id="CHEBI:57328"/>
        <dbReference type="ChEBI" id="CHEBI:456216"/>
        <dbReference type="EC" id="2.7.1.24"/>
    </reaction>
</comment>
<dbReference type="PRINTS" id="PR00988">
    <property type="entry name" value="URIDINKINASE"/>
</dbReference>
<dbReference type="GO" id="GO:0015937">
    <property type="term" value="P:coenzyme A biosynthetic process"/>
    <property type="evidence" value="ECO:0007669"/>
    <property type="project" value="UniProtKB-UniRule"/>
</dbReference>
<evidence type="ECO:0000256" key="6">
    <source>
        <dbReference type="NCBIfam" id="TIGR00152"/>
    </source>
</evidence>
<dbReference type="NCBIfam" id="TIGR00152">
    <property type="entry name" value="dephospho-CoA kinase"/>
    <property type="match status" value="1"/>
</dbReference>
<dbReference type="GO" id="GO:0004140">
    <property type="term" value="F:dephospho-CoA kinase activity"/>
    <property type="evidence" value="ECO:0007669"/>
    <property type="project" value="UniProtKB-UniRule"/>
</dbReference>
<evidence type="ECO:0000256" key="3">
    <source>
        <dbReference type="ARBA" id="ARBA00022840"/>
    </source>
</evidence>
<proteinExistence type="inferred from homology"/>
<accession>A0A4V1LN40</accession>
<evidence type="ECO:0000256" key="4">
    <source>
        <dbReference type="ARBA" id="ARBA00022993"/>
    </source>
</evidence>
<dbReference type="GO" id="GO:0005524">
    <property type="term" value="F:ATP binding"/>
    <property type="evidence" value="ECO:0007669"/>
    <property type="project" value="UniProtKB-UniRule"/>
</dbReference>
<keyword evidence="8" id="KW-1185">Reference proteome</keyword>
<dbReference type="UniPathway" id="UPA00241">
    <property type="reaction ID" value="UER00356"/>
</dbReference>
<gene>
    <name evidence="5" type="primary">coaE</name>
    <name evidence="7" type="ORF">ESZ48_08365</name>
</gene>
<dbReference type="AlphaFoldDB" id="A0A4V1LN40"/>
<comment type="similarity">
    <text evidence="1 5">Belongs to the CoaE family.</text>
</comment>
<comment type="subcellular location">
    <subcellularLocation>
        <location evidence="5">Cytoplasm</location>
    </subcellularLocation>
</comment>
<evidence type="ECO:0000256" key="5">
    <source>
        <dbReference type="HAMAP-Rule" id="MF_00376"/>
    </source>
</evidence>
<dbReference type="PROSITE" id="PS51219">
    <property type="entry name" value="DPCK"/>
    <property type="match status" value="1"/>
</dbReference>
<dbReference type="InterPro" id="IPR027417">
    <property type="entry name" value="P-loop_NTPase"/>
</dbReference>
<feature type="binding site" evidence="5">
    <location>
        <begin position="11"/>
        <end position="16"/>
    </location>
    <ligand>
        <name>ATP</name>
        <dbReference type="ChEBI" id="CHEBI:30616"/>
    </ligand>
</feature>